<protein>
    <submittedName>
        <fullName evidence="1">Nonstructural protein</fullName>
    </submittedName>
    <submittedName>
        <fullName evidence="2">Nucleoprotein</fullName>
    </submittedName>
</protein>
<name>D6BP28_9VIRU</name>
<dbReference type="Proteomes" id="UP000142668">
    <property type="component" value="Genome"/>
</dbReference>
<dbReference type="EMBL" id="JF920135">
    <property type="protein sequence ID" value="AFH88997.1"/>
    <property type="molecule type" value="Genomic_RNA"/>
</dbReference>
<dbReference type="KEGG" id="vg:65246760"/>
<evidence type="ECO:0000313" key="2">
    <source>
        <dbReference type="EMBL" id="AFH88997.1"/>
    </source>
</evidence>
<reference evidence="2 3" key="2">
    <citation type="submission" date="2011-05" db="EMBL/GenBank/DDBJ databases">
        <title>Genomic and phylogenetic characterization of Naples serogroup phleboviruses.</title>
        <authorList>
            <person name="Palacios G."/>
            <person name="Savji N."/>
            <person name="Shah A."/>
            <person name="Lipkin W.I."/>
        </authorList>
    </citation>
    <scope>NUCLEOTIDE SEQUENCE [LARGE SCALE GENOMIC DNA]</scope>
    <source>
        <strain evidence="2">PI-B4-2008</strain>
    </source>
</reference>
<evidence type="ECO:0000313" key="3">
    <source>
        <dbReference type="Proteomes" id="UP000142668"/>
    </source>
</evidence>
<accession>D6BP28</accession>
<sequence length="312" mass="36354">MISRIFFLKQKSNRKRTNRRFYVDADVDFRGLSYPFSLYGSDMPFTVSQNKVKYDSRPTLNHYLSKGEFPAMLSRIMITATSTTLYNQIMLELFSESTHQIKRYNKDFLISALRWPTGLASLEFIEFYYADHVFLSDAYTYVTNKMLKLFIKASGLMSADIEAQIKIIYRKVLLEGSKYGLTCYDLTGADLIEDICIVQCARVARLAFRKGKTDRLDTCKLIYQSLSPYYVKCKPKQEKSEVNTLQTMSCFDSFEYFMAIDLEFRSCALSTSWTRDWPTAKEAYELVREESKRRSKKHALMLPVSPDYPPLN</sequence>
<keyword evidence="2" id="KW-0543">Viral nucleoprotein</keyword>
<dbReference type="GeneID" id="65246760"/>
<organism evidence="1">
    <name type="scientific">Punique virus</name>
    <dbReference type="NCBI Taxonomy" id="693015"/>
    <lineage>
        <taxon>Viruses</taxon>
        <taxon>Riboviria</taxon>
        <taxon>Orthornavirae</taxon>
        <taxon>Negarnaviricota</taxon>
        <taxon>Polyploviricotina</taxon>
        <taxon>Bunyaviricetes</taxon>
        <taxon>Hareavirales</taxon>
        <taxon>Phenuiviridae</taxon>
        <taxon>Phlebovirus</taxon>
        <taxon>Phlebovirus puniqueense</taxon>
    </lineage>
</organism>
<dbReference type="EMBL" id="FJ848987">
    <property type="protein sequence ID" value="ACZ43796.1"/>
    <property type="molecule type" value="Genomic_RNA"/>
</dbReference>
<evidence type="ECO:0000313" key="1">
    <source>
        <dbReference type="EMBL" id="ACZ43796.1"/>
    </source>
</evidence>
<keyword evidence="2" id="KW-0946">Virion</keyword>
<dbReference type="RefSeq" id="YP_010086067.1">
    <property type="nucleotide sequence ID" value="NC_055300.1"/>
</dbReference>
<reference evidence="1" key="1">
    <citation type="journal article" date="2010" name="J. Gen. Virol.">
        <title>Punique virus, a novel phlebovirus, related to sandfly fever Naples virus, isolated from sandflies collected in Tunisia.</title>
        <authorList>
            <person name="Zhioua E."/>
            <person name="Moureau G."/>
            <person name="Chelbi I."/>
            <person name="Ninove L."/>
            <person name="Bichaud L."/>
            <person name="Derbali M."/>
            <person name="Champs M."/>
            <person name="Cherni S."/>
            <person name="Salez N."/>
            <person name="Cook S."/>
            <person name="de Lamballerie X."/>
            <person name="Charrel R.N."/>
        </authorList>
    </citation>
    <scope>NUCLEOTIDE SEQUENCE</scope>
    <source>
        <strain evidence="1">P1_B4_2008</strain>
    </source>
</reference>
<proteinExistence type="predicted"/>
<keyword evidence="3" id="KW-1185">Reference proteome</keyword>
<dbReference type="GO" id="GO:0019013">
    <property type="term" value="C:viral nucleocapsid"/>
    <property type="evidence" value="ECO:0007669"/>
    <property type="project" value="UniProtKB-KW"/>
</dbReference>